<evidence type="ECO:0000313" key="1">
    <source>
        <dbReference type="EMBL" id="CAB4141851.1"/>
    </source>
</evidence>
<gene>
    <name evidence="1" type="ORF">UFOVP422_25</name>
</gene>
<sequence>MAGSTSRILAGGNKVAFVTVNDGTTPSIGASPVYVLEGNILSTSVTKQDSGQFDISIEHVEDDAALQAFLEASIITTAGGIEELLFEDGTRELASTSSNTKYIAIVRGGLAGGTAGGKRKVGIIPQRISSTSGGWDQAGETYNRVTLEGQGFKLAATINVGTGLVTGYLTTPIAVTLGAALPYGTVVYN</sequence>
<proteinExistence type="predicted"/>
<organism evidence="1">
    <name type="scientific">uncultured Caudovirales phage</name>
    <dbReference type="NCBI Taxonomy" id="2100421"/>
    <lineage>
        <taxon>Viruses</taxon>
        <taxon>Duplodnaviria</taxon>
        <taxon>Heunggongvirae</taxon>
        <taxon>Uroviricota</taxon>
        <taxon>Caudoviricetes</taxon>
        <taxon>Peduoviridae</taxon>
        <taxon>Maltschvirus</taxon>
        <taxon>Maltschvirus maltsch</taxon>
    </lineage>
</organism>
<name>A0A6J5M6U4_9CAUD</name>
<accession>A0A6J5M6U4</accession>
<reference evidence="1" key="1">
    <citation type="submission" date="2020-04" db="EMBL/GenBank/DDBJ databases">
        <authorList>
            <person name="Chiriac C."/>
            <person name="Salcher M."/>
            <person name="Ghai R."/>
            <person name="Kavagutti S V."/>
        </authorList>
    </citation>
    <scope>NUCLEOTIDE SEQUENCE</scope>
</reference>
<protein>
    <submittedName>
        <fullName evidence="1">Uncharacterized protein</fullName>
    </submittedName>
</protein>
<dbReference type="EMBL" id="LR796398">
    <property type="protein sequence ID" value="CAB4141851.1"/>
    <property type="molecule type" value="Genomic_DNA"/>
</dbReference>